<organism evidence="4 5">
    <name type="scientific">Serendipita vermifera MAFF 305830</name>
    <dbReference type="NCBI Taxonomy" id="933852"/>
    <lineage>
        <taxon>Eukaryota</taxon>
        <taxon>Fungi</taxon>
        <taxon>Dikarya</taxon>
        <taxon>Basidiomycota</taxon>
        <taxon>Agaricomycotina</taxon>
        <taxon>Agaricomycetes</taxon>
        <taxon>Sebacinales</taxon>
        <taxon>Serendipitaceae</taxon>
        <taxon>Serendipita</taxon>
    </lineage>
</organism>
<feature type="transmembrane region" description="Helical" evidence="2">
    <location>
        <begin position="26"/>
        <end position="46"/>
    </location>
</feature>
<feature type="domain" description="Beta-lactamase-related" evidence="3">
    <location>
        <begin position="99"/>
        <end position="462"/>
    </location>
</feature>
<dbReference type="InterPro" id="IPR051478">
    <property type="entry name" value="Beta-lactamase-like_AB/R"/>
</dbReference>
<dbReference type="OrthoDB" id="428260at2759"/>
<evidence type="ECO:0000259" key="3">
    <source>
        <dbReference type="Pfam" id="PF00144"/>
    </source>
</evidence>
<dbReference type="PANTHER" id="PTHR22935:SF95">
    <property type="entry name" value="BETA-LACTAMASE-LIKE 1-RELATED"/>
    <property type="match status" value="1"/>
</dbReference>
<name>A0A0C3ARN1_SERVB</name>
<keyword evidence="2" id="KW-0472">Membrane</keyword>
<sequence>MAAKNLPYTDYRPPIKHNFNFVIPRFLRYIVIVGVATLCLFTPFYFDLQITVQRRGGSQKLPEVIKQDTRCKPHLPSQLTLLQSLSPSDPALLSHGRALDHVVRNRVAKGDIDSVVMGIIGPNGILWSRGYGITRANETGALDSPNENSIYRIASISKLYATLETFILRDRGALTWDDPVTLFYPNFTYKPYGWREHLAREEFGASSSEARHLEPITLRQLASHMSGIGRDYPSQNFDDWPHVPPSFKSPGNSFTPEGTYPQKPEILQAIAENPLVAPPYSYPIYSNTGFSLLGWCISLADAALNGNSITYAELIKRDIFVPLGMNGSSFLLSKEQAKHMAFPRNGSEADYDMTDAHNSAGGQMSSLSDLAQTIRALLNPEGHRLLSRYSLREWLRPLHVFPDNLTQVGLAWEIQKVFDSHGRAQSYYAKSGNLRYYHSQVSINAELGFGVVVLMAGRFSDSSWFTKRAIDLFQPVFEHKLEETTQNLYGGKWVGNAADGENLVTLVVSNGSLWVTKCIINGDDLLDLYTGGTPLTLWSTGRLHEFRVAVGRAELNSDSSIGCFSYWATFDGFNSHGAPIDLIYFSAQSHGLSLHFPSANVTLLRKS</sequence>
<gene>
    <name evidence="4" type="ORF">M408DRAFT_78660</name>
</gene>
<protein>
    <recommendedName>
        <fullName evidence="3">Beta-lactamase-related domain-containing protein</fullName>
    </recommendedName>
</protein>
<evidence type="ECO:0000256" key="2">
    <source>
        <dbReference type="SAM" id="Phobius"/>
    </source>
</evidence>
<proteinExistence type="inferred from homology"/>
<dbReference type="EMBL" id="KN824349">
    <property type="protein sequence ID" value="KIM22699.1"/>
    <property type="molecule type" value="Genomic_DNA"/>
</dbReference>
<reference evidence="5" key="2">
    <citation type="submission" date="2015-01" db="EMBL/GenBank/DDBJ databases">
        <title>Evolutionary Origins and Diversification of the Mycorrhizal Mutualists.</title>
        <authorList>
            <consortium name="DOE Joint Genome Institute"/>
            <consortium name="Mycorrhizal Genomics Consortium"/>
            <person name="Kohler A."/>
            <person name="Kuo A."/>
            <person name="Nagy L.G."/>
            <person name="Floudas D."/>
            <person name="Copeland A."/>
            <person name="Barry K.W."/>
            <person name="Cichocki N."/>
            <person name="Veneault-Fourrey C."/>
            <person name="LaButti K."/>
            <person name="Lindquist E.A."/>
            <person name="Lipzen A."/>
            <person name="Lundell T."/>
            <person name="Morin E."/>
            <person name="Murat C."/>
            <person name="Riley R."/>
            <person name="Ohm R."/>
            <person name="Sun H."/>
            <person name="Tunlid A."/>
            <person name="Henrissat B."/>
            <person name="Grigoriev I.V."/>
            <person name="Hibbett D.S."/>
            <person name="Martin F."/>
        </authorList>
    </citation>
    <scope>NUCLEOTIDE SEQUENCE [LARGE SCALE GENOMIC DNA]</scope>
    <source>
        <strain evidence="5">MAFF 305830</strain>
    </source>
</reference>
<dbReference type="InterPro" id="IPR001466">
    <property type="entry name" value="Beta-lactam-related"/>
</dbReference>
<evidence type="ECO:0000313" key="4">
    <source>
        <dbReference type="EMBL" id="KIM22699.1"/>
    </source>
</evidence>
<dbReference type="SUPFAM" id="SSF56601">
    <property type="entry name" value="beta-lactamase/transpeptidase-like"/>
    <property type="match status" value="1"/>
</dbReference>
<dbReference type="Gene3D" id="3.40.710.10">
    <property type="entry name" value="DD-peptidase/beta-lactamase superfamily"/>
    <property type="match status" value="1"/>
</dbReference>
<dbReference type="PANTHER" id="PTHR22935">
    <property type="entry name" value="PENICILLIN-BINDING PROTEIN"/>
    <property type="match status" value="1"/>
</dbReference>
<evidence type="ECO:0000256" key="1">
    <source>
        <dbReference type="ARBA" id="ARBA00038473"/>
    </source>
</evidence>
<dbReference type="HOGENOM" id="CLU_030521_0_0_1"/>
<reference evidence="4 5" key="1">
    <citation type="submission" date="2014-04" db="EMBL/GenBank/DDBJ databases">
        <authorList>
            <consortium name="DOE Joint Genome Institute"/>
            <person name="Kuo A."/>
            <person name="Zuccaro A."/>
            <person name="Kohler A."/>
            <person name="Nagy L.G."/>
            <person name="Floudas D."/>
            <person name="Copeland A."/>
            <person name="Barry K.W."/>
            <person name="Cichocki N."/>
            <person name="Veneault-Fourrey C."/>
            <person name="LaButti K."/>
            <person name="Lindquist E.A."/>
            <person name="Lipzen A."/>
            <person name="Lundell T."/>
            <person name="Morin E."/>
            <person name="Murat C."/>
            <person name="Sun H."/>
            <person name="Tunlid A."/>
            <person name="Henrissat B."/>
            <person name="Grigoriev I.V."/>
            <person name="Hibbett D.S."/>
            <person name="Martin F."/>
            <person name="Nordberg H.P."/>
            <person name="Cantor M.N."/>
            <person name="Hua S.X."/>
        </authorList>
    </citation>
    <scope>NUCLEOTIDE SEQUENCE [LARGE SCALE GENOMIC DNA]</scope>
    <source>
        <strain evidence="4 5">MAFF 305830</strain>
    </source>
</reference>
<dbReference type="AlphaFoldDB" id="A0A0C3ARN1"/>
<dbReference type="Pfam" id="PF00144">
    <property type="entry name" value="Beta-lactamase"/>
    <property type="match status" value="1"/>
</dbReference>
<comment type="similarity">
    <text evidence="1">Belongs to the beta-lactamase family.</text>
</comment>
<dbReference type="InterPro" id="IPR012338">
    <property type="entry name" value="Beta-lactam/transpept-like"/>
</dbReference>
<keyword evidence="5" id="KW-1185">Reference proteome</keyword>
<evidence type="ECO:0000313" key="5">
    <source>
        <dbReference type="Proteomes" id="UP000054097"/>
    </source>
</evidence>
<accession>A0A0C3ARN1</accession>
<keyword evidence="2" id="KW-0812">Transmembrane</keyword>
<keyword evidence="2" id="KW-1133">Transmembrane helix</keyword>
<dbReference type="STRING" id="933852.A0A0C3ARN1"/>
<dbReference type="Proteomes" id="UP000054097">
    <property type="component" value="Unassembled WGS sequence"/>
</dbReference>